<protein>
    <recommendedName>
        <fullName evidence="1">Pyridoxamine 5'-phosphate oxidase N-terminal domain-containing protein</fullName>
    </recommendedName>
</protein>
<name>X1CSI9_9ZZZZ</name>
<dbReference type="InterPro" id="IPR012349">
    <property type="entry name" value="Split_barrel_FMN-bd"/>
</dbReference>
<proteinExistence type="predicted"/>
<dbReference type="EMBL" id="BART01021336">
    <property type="protein sequence ID" value="GAG99038.1"/>
    <property type="molecule type" value="Genomic_DNA"/>
</dbReference>
<organism evidence="2">
    <name type="scientific">marine sediment metagenome</name>
    <dbReference type="NCBI Taxonomy" id="412755"/>
    <lineage>
        <taxon>unclassified sequences</taxon>
        <taxon>metagenomes</taxon>
        <taxon>ecological metagenomes</taxon>
    </lineage>
</organism>
<accession>X1CSI9</accession>
<dbReference type="InterPro" id="IPR011576">
    <property type="entry name" value="Pyridox_Oxase_N"/>
</dbReference>
<dbReference type="Pfam" id="PF01243">
    <property type="entry name" value="PNPOx_N"/>
    <property type="match status" value="1"/>
</dbReference>
<dbReference type="AlphaFoldDB" id="X1CSI9"/>
<evidence type="ECO:0000259" key="1">
    <source>
        <dbReference type="Pfam" id="PF01243"/>
    </source>
</evidence>
<dbReference type="Gene3D" id="2.30.110.10">
    <property type="entry name" value="Electron Transport, Fmn-binding Protein, Chain A"/>
    <property type="match status" value="1"/>
</dbReference>
<feature type="domain" description="Pyridoxamine 5'-phosphate oxidase N-terminal" evidence="1">
    <location>
        <begin position="40"/>
        <end position="116"/>
    </location>
</feature>
<dbReference type="PANTHER" id="PTHR34818:SF1">
    <property type="entry name" value="PROTEIN BLI-3"/>
    <property type="match status" value="1"/>
</dbReference>
<dbReference type="InterPro" id="IPR052917">
    <property type="entry name" value="Stress-Dev_Protein"/>
</dbReference>
<sequence length="116" mass="12829">MKTPIGFVCIVIIILLNVPFTGFGQQIEKESGNADQRLIEAAKEIMTAAGNCALITLDDEGVPRVRAMDPFAPEDDLTVWFGTNSRSRKVDQIKKDPRVSLYYLDKDASGYVIIHG</sequence>
<dbReference type="SUPFAM" id="SSF50475">
    <property type="entry name" value="FMN-binding split barrel"/>
    <property type="match status" value="1"/>
</dbReference>
<comment type="caution">
    <text evidence="2">The sequence shown here is derived from an EMBL/GenBank/DDBJ whole genome shotgun (WGS) entry which is preliminary data.</text>
</comment>
<reference evidence="2" key="1">
    <citation type="journal article" date="2014" name="Front. Microbiol.">
        <title>High frequency of phylogenetically diverse reductive dehalogenase-homologous genes in deep subseafloor sedimentary metagenomes.</title>
        <authorList>
            <person name="Kawai M."/>
            <person name="Futagami T."/>
            <person name="Toyoda A."/>
            <person name="Takaki Y."/>
            <person name="Nishi S."/>
            <person name="Hori S."/>
            <person name="Arai W."/>
            <person name="Tsubouchi T."/>
            <person name="Morono Y."/>
            <person name="Uchiyama I."/>
            <person name="Ito T."/>
            <person name="Fujiyama A."/>
            <person name="Inagaki F."/>
            <person name="Takami H."/>
        </authorList>
    </citation>
    <scope>NUCLEOTIDE SEQUENCE</scope>
    <source>
        <strain evidence="2">Expedition CK06-06</strain>
    </source>
</reference>
<gene>
    <name evidence="2" type="ORF">S01H4_39397</name>
</gene>
<evidence type="ECO:0000313" key="2">
    <source>
        <dbReference type="EMBL" id="GAG99038.1"/>
    </source>
</evidence>
<dbReference type="PANTHER" id="PTHR34818">
    <property type="entry name" value="PROTEIN BLI-3"/>
    <property type="match status" value="1"/>
</dbReference>